<proteinExistence type="predicted"/>
<dbReference type="EMBL" id="SEOQ01000245">
    <property type="protein sequence ID" value="TFY66464.1"/>
    <property type="molecule type" value="Genomic_DNA"/>
</dbReference>
<name>A0A4Y9YVL0_9AGAM</name>
<organism evidence="1 2">
    <name type="scientific">Dentipellis fragilis</name>
    <dbReference type="NCBI Taxonomy" id="205917"/>
    <lineage>
        <taxon>Eukaryota</taxon>
        <taxon>Fungi</taxon>
        <taxon>Dikarya</taxon>
        <taxon>Basidiomycota</taxon>
        <taxon>Agaricomycotina</taxon>
        <taxon>Agaricomycetes</taxon>
        <taxon>Russulales</taxon>
        <taxon>Hericiaceae</taxon>
        <taxon>Dentipellis</taxon>
    </lineage>
</organism>
<dbReference type="AlphaFoldDB" id="A0A4Y9YVL0"/>
<dbReference type="SUPFAM" id="SSF52047">
    <property type="entry name" value="RNI-like"/>
    <property type="match status" value="1"/>
</dbReference>
<comment type="caution">
    <text evidence="1">The sequence shown here is derived from an EMBL/GenBank/DDBJ whole genome shotgun (WGS) entry which is preliminary data.</text>
</comment>
<accession>A0A4Y9YVL0</accession>
<reference evidence="1 2" key="1">
    <citation type="submission" date="2019-02" db="EMBL/GenBank/DDBJ databases">
        <title>Genome sequencing of the rare red list fungi Dentipellis fragilis.</title>
        <authorList>
            <person name="Buettner E."/>
            <person name="Kellner H."/>
        </authorList>
    </citation>
    <scope>NUCLEOTIDE SEQUENCE [LARGE SCALE GENOMIC DNA]</scope>
    <source>
        <strain evidence="1 2">DSM 105465</strain>
    </source>
</reference>
<dbReference type="Gene3D" id="3.80.10.10">
    <property type="entry name" value="Ribonuclease Inhibitor"/>
    <property type="match status" value="1"/>
</dbReference>
<gene>
    <name evidence="1" type="ORF">EVG20_g4622</name>
</gene>
<dbReference type="Proteomes" id="UP000298327">
    <property type="component" value="Unassembled WGS sequence"/>
</dbReference>
<protein>
    <submittedName>
        <fullName evidence="1">Uncharacterized protein</fullName>
    </submittedName>
</protein>
<sequence length="408" mass="45875">MDNLPLELLIQVISFTSLDAFKGTPPVVHPHLVIPLSHVCRRWRNATLTVSPFWCIVYNWYSRDLVLACLTRSRALPLRIRVDLATVDVHQWFIDLLPTAMPRARSLCIRQLSRCEDPSAMMSKILPALQSPAPCLEEFTIDINVRNPICLPILFSGTTPTLYLLSLRSVLWSPGNIFKGLTHLELSAGSRAQCQRLIDVLRSNPLLETLMLSGAFPSTVAAERRIKLPRLRKLDIRDSPWAVVHQFLADIELPPSCQLVYITGSVAPESNDHVLTSVLPADLTYLHPFDRPTKLILGAPYTMSLCGSNVESCSTFEIFSSWVLDQQTFFEQSIASLIAISRRGSLMLEDVRELWLGPLGGSHIPREARRQPARRDVGAAARCHAAARDARHSPRVPFYRHSWRAIAR</sequence>
<dbReference type="OrthoDB" id="3193283at2759"/>
<keyword evidence="2" id="KW-1185">Reference proteome</keyword>
<dbReference type="InterPro" id="IPR032675">
    <property type="entry name" value="LRR_dom_sf"/>
</dbReference>
<evidence type="ECO:0000313" key="2">
    <source>
        <dbReference type="Proteomes" id="UP000298327"/>
    </source>
</evidence>
<evidence type="ECO:0000313" key="1">
    <source>
        <dbReference type="EMBL" id="TFY66464.1"/>
    </source>
</evidence>